<dbReference type="InterPro" id="IPR011990">
    <property type="entry name" value="TPR-like_helical_dom_sf"/>
</dbReference>
<dbReference type="Gene3D" id="1.25.40.10">
    <property type="entry name" value="Tetratricopeptide repeat domain"/>
    <property type="match status" value="1"/>
</dbReference>
<keyword evidence="1" id="KW-1133">Transmembrane helix</keyword>
<accession>A0ABZ2LML1</accession>
<name>A0ABZ2LML1_9BACT</name>
<protein>
    <submittedName>
        <fullName evidence="2">Tetratricopeptide repeat protein</fullName>
    </submittedName>
</protein>
<keyword evidence="3" id="KW-1185">Reference proteome</keyword>
<proteinExistence type="predicted"/>
<dbReference type="EMBL" id="CP089984">
    <property type="protein sequence ID" value="WXB12156.1"/>
    <property type="molecule type" value="Genomic_DNA"/>
</dbReference>
<feature type="transmembrane region" description="Helical" evidence="1">
    <location>
        <begin position="273"/>
        <end position="295"/>
    </location>
</feature>
<dbReference type="SUPFAM" id="SSF48452">
    <property type="entry name" value="TPR-like"/>
    <property type="match status" value="1"/>
</dbReference>
<dbReference type="Proteomes" id="UP001370348">
    <property type="component" value="Chromosome"/>
</dbReference>
<organism evidence="2 3">
    <name type="scientific">Pendulispora albinea</name>
    <dbReference type="NCBI Taxonomy" id="2741071"/>
    <lineage>
        <taxon>Bacteria</taxon>
        <taxon>Pseudomonadati</taxon>
        <taxon>Myxococcota</taxon>
        <taxon>Myxococcia</taxon>
        <taxon>Myxococcales</taxon>
        <taxon>Sorangiineae</taxon>
        <taxon>Pendulisporaceae</taxon>
        <taxon>Pendulispora</taxon>
    </lineage>
</organism>
<dbReference type="RefSeq" id="WP_394821772.1">
    <property type="nucleotide sequence ID" value="NZ_CP089984.1"/>
</dbReference>
<keyword evidence="1" id="KW-0472">Membrane</keyword>
<feature type="transmembrane region" description="Helical" evidence="1">
    <location>
        <begin position="217"/>
        <end position="237"/>
    </location>
</feature>
<gene>
    <name evidence="2" type="ORF">LZC94_30420</name>
</gene>
<evidence type="ECO:0000256" key="1">
    <source>
        <dbReference type="SAM" id="Phobius"/>
    </source>
</evidence>
<evidence type="ECO:0000313" key="2">
    <source>
        <dbReference type="EMBL" id="WXB12156.1"/>
    </source>
</evidence>
<keyword evidence="1" id="KW-0812">Transmembrane</keyword>
<reference evidence="2 3" key="1">
    <citation type="submission" date="2021-12" db="EMBL/GenBank/DDBJ databases">
        <title>Discovery of the Pendulisporaceae a myxobacterial family with distinct sporulation behavior and unique specialized metabolism.</title>
        <authorList>
            <person name="Garcia R."/>
            <person name="Popoff A."/>
            <person name="Bader C.D."/>
            <person name="Loehr J."/>
            <person name="Walesch S."/>
            <person name="Walt C."/>
            <person name="Boldt J."/>
            <person name="Bunk B."/>
            <person name="Haeckl F.J.F.P.J."/>
            <person name="Gunesch A.P."/>
            <person name="Birkelbach J."/>
            <person name="Nuebel U."/>
            <person name="Pietschmann T."/>
            <person name="Bach T."/>
            <person name="Mueller R."/>
        </authorList>
    </citation>
    <scope>NUCLEOTIDE SEQUENCE [LARGE SCALE GENOMIC DNA]</scope>
    <source>
        <strain evidence="2 3">MSr11954</strain>
    </source>
</reference>
<evidence type="ECO:0000313" key="3">
    <source>
        <dbReference type="Proteomes" id="UP001370348"/>
    </source>
</evidence>
<sequence>MFAPMPAYAQSSEAEVAGRTLFNEGMAFFAQGNYAQACPKFEASLARLPGIGTRGKLAECYEKLGRTASAWSLYREVAVFAARAGQSAREQLALNRANALEPRLARILITDSNVVPAIVVRRNGIVVPREELGAAVAADPGDVLVEASAPGCKPWSTKARVAESGVVRVDVPLLERAAPSRASAFPNASDPLQQEIASSALQDPAAHRSPFGTQRTVGLAVGGAGLASLLAGTYFGLSAKSTYDDAFDADCQSSDKTCNAAGQEKTESARSKAVASTILFGAAAALITTGTVLFFTAPKRESRAASVRVAPSVGVGSAGLIVSGRL</sequence>